<evidence type="ECO:0000313" key="3">
    <source>
        <dbReference type="EMBL" id="KAK5616452.1"/>
    </source>
</evidence>
<evidence type="ECO:0000313" key="4">
    <source>
        <dbReference type="Proteomes" id="UP001311232"/>
    </source>
</evidence>
<reference evidence="3 4" key="1">
    <citation type="submission" date="2021-06" db="EMBL/GenBank/DDBJ databases">
        <authorList>
            <person name="Palmer J.M."/>
        </authorList>
    </citation>
    <scope>NUCLEOTIDE SEQUENCE [LARGE SCALE GENOMIC DNA]</scope>
    <source>
        <strain evidence="3 4">MEX-2019</strain>
        <tissue evidence="3">Muscle</tissue>
    </source>
</reference>
<comment type="pathway">
    <text evidence="1">Protein modification; protein ubiquitination.</text>
</comment>
<dbReference type="Gene3D" id="1.20.1280.50">
    <property type="match status" value="1"/>
</dbReference>
<organism evidence="3 4">
    <name type="scientific">Crenichthys baileyi</name>
    <name type="common">White River springfish</name>
    <dbReference type="NCBI Taxonomy" id="28760"/>
    <lineage>
        <taxon>Eukaryota</taxon>
        <taxon>Metazoa</taxon>
        <taxon>Chordata</taxon>
        <taxon>Craniata</taxon>
        <taxon>Vertebrata</taxon>
        <taxon>Euteleostomi</taxon>
        <taxon>Actinopterygii</taxon>
        <taxon>Neopterygii</taxon>
        <taxon>Teleostei</taxon>
        <taxon>Neoteleostei</taxon>
        <taxon>Acanthomorphata</taxon>
        <taxon>Ovalentaria</taxon>
        <taxon>Atherinomorphae</taxon>
        <taxon>Cyprinodontiformes</taxon>
        <taxon>Goodeidae</taxon>
        <taxon>Crenichthys</taxon>
    </lineage>
</organism>
<dbReference type="GO" id="GO:0019005">
    <property type="term" value="C:SCF ubiquitin ligase complex"/>
    <property type="evidence" value="ECO:0007669"/>
    <property type="project" value="UniProtKB-UniRule"/>
</dbReference>
<accession>A0AAV9S519</accession>
<dbReference type="PROSITE" id="PS50181">
    <property type="entry name" value="FBOX"/>
    <property type="match status" value="1"/>
</dbReference>
<dbReference type="SMART" id="SM00256">
    <property type="entry name" value="FBOX"/>
    <property type="match status" value="1"/>
</dbReference>
<protein>
    <recommendedName>
        <fullName evidence="2">F-box domain-containing protein</fullName>
    </recommendedName>
</protein>
<evidence type="ECO:0000256" key="1">
    <source>
        <dbReference type="RuleBase" id="RU369085"/>
    </source>
</evidence>
<dbReference type="Proteomes" id="UP001311232">
    <property type="component" value="Unassembled WGS sequence"/>
</dbReference>
<dbReference type="InterPro" id="IPR036047">
    <property type="entry name" value="F-box-like_dom_sf"/>
</dbReference>
<dbReference type="SUPFAM" id="SSF81383">
    <property type="entry name" value="F-box domain"/>
    <property type="match status" value="1"/>
</dbReference>
<keyword evidence="1" id="KW-0833">Ubl conjugation pathway</keyword>
<dbReference type="InterPro" id="IPR001810">
    <property type="entry name" value="F-box_dom"/>
</dbReference>
<dbReference type="PANTHER" id="PTHR12874">
    <property type="entry name" value="F-BOX ONLY PROTEIN 48-RELATED"/>
    <property type="match status" value="1"/>
</dbReference>
<evidence type="ECO:0000259" key="2">
    <source>
        <dbReference type="PROSITE" id="PS50181"/>
    </source>
</evidence>
<keyword evidence="4" id="KW-1185">Reference proteome</keyword>
<sequence length="179" mass="20268">MFNNLKLKSSAAKSSYIAGCPPCWSIMLHESAGPSPVFLLRDGRASLKSLDASSSQNFAETLPTEVSVRIFGELDAESLCRASRTCKLWHSIIDQSEQLWRQQCLLVRAICQREVDSDRSDGLSWKVTLVRNYTRSQVKTDWLTGQYSRVSSADELLRRKMVPLDPETWGEILQAELDR</sequence>
<dbReference type="AlphaFoldDB" id="A0AAV9S519"/>
<dbReference type="GO" id="GO:0031146">
    <property type="term" value="P:SCF-dependent proteasomal ubiquitin-dependent protein catabolic process"/>
    <property type="evidence" value="ECO:0007669"/>
    <property type="project" value="UniProtKB-UniRule"/>
</dbReference>
<feature type="domain" description="F-box" evidence="2">
    <location>
        <begin position="56"/>
        <end position="103"/>
    </location>
</feature>
<proteinExistence type="predicted"/>
<dbReference type="EMBL" id="JAHHUM010000887">
    <property type="protein sequence ID" value="KAK5616452.1"/>
    <property type="molecule type" value="Genomic_DNA"/>
</dbReference>
<dbReference type="PANTHER" id="PTHR12874:SF9">
    <property type="entry name" value="F-BOX ONLY PROTEIN 48"/>
    <property type="match status" value="1"/>
</dbReference>
<gene>
    <name evidence="3" type="ORF">CRENBAI_011212</name>
</gene>
<dbReference type="GO" id="GO:0016567">
    <property type="term" value="P:protein ubiquitination"/>
    <property type="evidence" value="ECO:0007669"/>
    <property type="project" value="UniProtKB-UniRule"/>
</dbReference>
<name>A0AAV9S519_9TELE</name>
<dbReference type="GO" id="GO:0005737">
    <property type="term" value="C:cytoplasm"/>
    <property type="evidence" value="ECO:0007669"/>
    <property type="project" value="TreeGrafter"/>
</dbReference>
<dbReference type="Pfam" id="PF12937">
    <property type="entry name" value="F-box-like"/>
    <property type="match status" value="1"/>
</dbReference>
<comment type="caution">
    <text evidence="3">The sequence shown here is derived from an EMBL/GenBank/DDBJ whole genome shotgun (WGS) entry which is preliminary data.</text>
</comment>